<evidence type="ECO:0000259" key="1">
    <source>
        <dbReference type="Pfam" id="PF01261"/>
    </source>
</evidence>
<feature type="domain" description="Xylose isomerase-like TIM barrel" evidence="1">
    <location>
        <begin position="38"/>
        <end position="179"/>
    </location>
</feature>
<comment type="caution">
    <text evidence="2">The sequence shown here is derived from an EMBL/GenBank/DDBJ whole genome shotgun (WGS) entry which is preliminary data.</text>
</comment>
<accession>X1U2Q2</accession>
<name>X1U2Q2_9ZZZZ</name>
<dbReference type="AlphaFoldDB" id="X1U2Q2"/>
<reference evidence="2" key="1">
    <citation type="journal article" date="2014" name="Front. Microbiol.">
        <title>High frequency of phylogenetically diverse reductive dehalogenase-homologous genes in deep subseafloor sedimentary metagenomes.</title>
        <authorList>
            <person name="Kawai M."/>
            <person name="Futagami T."/>
            <person name="Toyoda A."/>
            <person name="Takaki Y."/>
            <person name="Nishi S."/>
            <person name="Hori S."/>
            <person name="Arai W."/>
            <person name="Tsubouchi T."/>
            <person name="Morono Y."/>
            <person name="Uchiyama I."/>
            <person name="Ito T."/>
            <person name="Fujiyama A."/>
            <person name="Inagaki F."/>
            <person name="Takami H."/>
        </authorList>
    </citation>
    <scope>NUCLEOTIDE SEQUENCE</scope>
    <source>
        <strain evidence="2">Expedition CK06-06</strain>
    </source>
</reference>
<dbReference type="EMBL" id="BARW01018346">
    <property type="protein sequence ID" value="GAI97906.1"/>
    <property type="molecule type" value="Genomic_DNA"/>
</dbReference>
<dbReference type="InterPro" id="IPR036237">
    <property type="entry name" value="Xyl_isomerase-like_sf"/>
</dbReference>
<protein>
    <recommendedName>
        <fullName evidence="1">Xylose isomerase-like TIM barrel domain-containing protein</fullName>
    </recommendedName>
</protein>
<proteinExistence type="predicted"/>
<organism evidence="2">
    <name type="scientific">marine sediment metagenome</name>
    <dbReference type="NCBI Taxonomy" id="412755"/>
    <lineage>
        <taxon>unclassified sequences</taxon>
        <taxon>metagenomes</taxon>
        <taxon>ecological metagenomes</taxon>
    </lineage>
</organism>
<evidence type="ECO:0000313" key="2">
    <source>
        <dbReference type="EMBL" id="GAI97906.1"/>
    </source>
</evidence>
<dbReference type="SUPFAM" id="SSF51658">
    <property type="entry name" value="Xylose isomerase-like"/>
    <property type="match status" value="1"/>
</dbReference>
<sequence length="209" mass="23461">MRLGGPIFKKVDTPEEAVALHRKYGFGAAFCPYVEDSVKREEYKRAFAEADIVLAEFGAYCINILDADKTLRQKNIDAICSRLRQADEMGALCCVMHGGSVQTGGWGNANPENISEKSFAETVQIVQCILDKVIPQTTKLVMETESYIFPDSPEIYSRLLEAIDRPNFAVHLDPVNIIASPRRFYHNAQFIRSVLRCLVRGLLAVMLKM</sequence>
<dbReference type="InterPro" id="IPR013022">
    <property type="entry name" value="Xyl_isomerase-like_TIM-brl"/>
</dbReference>
<gene>
    <name evidence="2" type="ORF">S12H4_31436</name>
</gene>
<dbReference type="Gene3D" id="3.20.20.150">
    <property type="entry name" value="Divalent-metal-dependent TIM barrel enzymes"/>
    <property type="match status" value="1"/>
</dbReference>
<dbReference type="Pfam" id="PF01261">
    <property type="entry name" value="AP_endonuc_2"/>
    <property type="match status" value="1"/>
</dbReference>